<name>A0A1E3JRH2_9TREE</name>
<reference evidence="2 3" key="1">
    <citation type="submission" date="2016-06" db="EMBL/GenBank/DDBJ databases">
        <title>Evolution of pathogenesis and genome organization in the Tremellales.</title>
        <authorList>
            <person name="Cuomo C."/>
            <person name="Litvintseva A."/>
            <person name="Heitman J."/>
            <person name="Chen Y."/>
            <person name="Sun S."/>
            <person name="Springer D."/>
            <person name="Dromer F."/>
            <person name="Young S."/>
            <person name="Zeng Q."/>
            <person name="Chapman S."/>
            <person name="Gujja S."/>
            <person name="Saif S."/>
            <person name="Birren B."/>
        </authorList>
    </citation>
    <scope>NUCLEOTIDE SEQUENCE [LARGE SCALE GENOMIC DNA]</scope>
    <source>
        <strain evidence="2 3">CBS 6273</strain>
    </source>
</reference>
<dbReference type="EMBL" id="MEKH01000009">
    <property type="protein sequence ID" value="ODO03266.1"/>
    <property type="molecule type" value="Genomic_DNA"/>
</dbReference>
<gene>
    <name evidence="2" type="ORF">I350_06116</name>
</gene>
<sequence>MVHLDPEPTSKLEARRTELTSDGGHPHRSPLRCTYIRGHSRPLPTSPSFALAIHQLACRRAPLSTAAGPACLTGAPPHLDATPRHITISEEPEAAEYSKPLLSRLGVNLSRLASHLKPSPVVPPFPIIPPLRRPPNEGGGVFAVRLSDMLHTRTHAHTNVWLDNMMASFGNMSVTLSKKKVVT</sequence>
<dbReference type="AlphaFoldDB" id="A0A1E3JRH2"/>
<feature type="region of interest" description="Disordered" evidence="1">
    <location>
        <begin position="1"/>
        <end position="31"/>
    </location>
</feature>
<protein>
    <submittedName>
        <fullName evidence="2">Uncharacterized protein</fullName>
    </submittedName>
</protein>
<evidence type="ECO:0000256" key="1">
    <source>
        <dbReference type="SAM" id="MobiDB-lite"/>
    </source>
</evidence>
<dbReference type="Proteomes" id="UP000095149">
    <property type="component" value="Unassembled WGS sequence"/>
</dbReference>
<accession>A0A1E3JRH2</accession>
<organism evidence="2 3">
    <name type="scientific">Cryptococcus amylolentus CBS 6273</name>
    <dbReference type="NCBI Taxonomy" id="1296118"/>
    <lineage>
        <taxon>Eukaryota</taxon>
        <taxon>Fungi</taxon>
        <taxon>Dikarya</taxon>
        <taxon>Basidiomycota</taxon>
        <taxon>Agaricomycotina</taxon>
        <taxon>Tremellomycetes</taxon>
        <taxon>Tremellales</taxon>
        <taxon>Cryptococcaceae</taxon>
        <taxon>Cryptococcus</taxon>
    </lineage>
</organism>
<proteinExistence type="predicted"/>
<evidence type="ECO:0000313" key="3">
    <source>
        <dbReference type="Proteomes" id="UP000095149"/>
    </source>
</evidence>
<feature type="compositionally biased region" description="Basic and acidic residues" evidence="1">
    <location>
        <begin position="1"/>
        <end position="19"/>
    </location>
</feature>
<evidence type="ECO:0000313" key="2">
    <source>
        <dbReference type="EMBL" id="ODO03266.1"/>
    </source>
</evidence>
<comment type="caution">
    <text evidence="2">The sequence shown here is derived from an EMBL/GenBank/DDBJ whole genome shotgun (WGS) entry which is preliminary data.</text>
</comment>